<dbReference type="RefSeq" id="WP_406694700.1">
    <property type="nucleotide sequence ID" value="NZ_CP155447.1"/>
</dbReference>
<keyword evidence="12 18" id="KW-0408">Iron</keyword>
<evidence type="ECO:0000256" key="18">
    <source>
        <dbReference type="PROSITE-ProRule" id="PRU00433"/>
    </source>
</evidence>
<keyword evidence="7 19" id="KW-0812">Transmembrane</keyword>
<keyword evidence="14 19" id="KW-0472">Membrane</keyword>
<dbReference type="SUPFAM" id="SSF46626">
    <property type="entry name" value="Cytochrome c"/>
    <property type="match status" value="1"/>
</dbReference>
<evidence type="ECO:0000259" key="21">
    <source>
        <dbReference type="PROSITE" id="PS50999"/>
    </source>
</evidence>
<dbReference type="GO" id="GO:0016020">
    <property type="term" value="C:membrane"/>
    <property type="evidence" value="ECO:0007669"/>
    <property type="project" value="UniProtKB-SubCell"/>
</dbReference>
<proteinExistence type="inferred from homology"/>
<dbReference type="InterPro" id="IPR014222">
    <property type="entry name" value="Cyt_c_oxidase_su2"/>
</dbReference>
<feature type="transmembrane region" description="Helical" evidence="19">
    <location>
        <begin position="20"/>
        <end position="43"/>
    </location>
</feature>
<evidence type="ECO:0000256" key="7">
    <source>
        <dbReference type="ARBA" id="ARBA00022692"/>
    </source>
</evidence>
<keyword evidence="5 18" id="KW-0349">Heme</keyword>
<dbReference type="SUPFAM" id="SSF81464">
    <property type="entry name" value="Cytochrome c oxidase subunit II-like, transmembrane region"/>
    <property type="match status" value="1"/>
</dbReference>
<organism evidence="23">
    <name type="scientific">Singulisphaera sp. Ch08</name>
    <dbReference type="NCBI Taxonomy" id="3120278"/>
    <lineage>
        <taxon>Bacteria</taxon>
        <taxon>Pseudomonadati</taxon>
        <taxon>Planctomycetota</taxon>
        <taxon>Planctomycetia</taxon>
        <taxon>Isosphaerales</taxon>
        <taxon>Isosphaeraceae</taxon>
        <taxon>Singulisphaera</taxon>
    </lineage>
</organism>
<evidence type="ECO:0000256" key="11">
    <source>
        <dbReference type="ARBA" id="ARBA00022989"/>
    </source>
</evidence>
<feature type="domain" description="Cytochrome oxidase subunit II transmembrane region profile" evidence="21">
    <location>
        <begin position="1"/>
        <end position="95"/>
    </location>
</feature>
<dbReference type="EC" id="7.1.1.9" evidence="3"/>
<evidence type="ECO:0000256" key="15">
    <source>
        <dbReference type="ARBA" id="ARBA00024688"/>
    </source>
</evidence>
<evidence type="ECO:0000256" key="9">
    <source>
        <dbReference type="ARBA" id="ARBA00022967"/>
    </source>
</evidence>
<dbReference type="NCBIfam" id="TIGR02866">
    <property type="entry name" value="CoxB"/>
    <property type="match status" value="1"/>
</dbReference>
<dbReference type="InterPro" id="IPR036909">
    <property type="entry name" value="Cyt_c-like_dom_sf"/>
</dbReference>
<dbReference type="GO" id="GO:0016491">
    <property type="term" value="F:oxidoreductase activity"/>
    <property type="evidence" value="ECO:0007669"/>
    <property type="project" value="InterPro"/>
</dbReference>
<keyword evidence="10" id="KW-0249">Electron transport</keyword>
<dbReference type="InterPro" id="IPR001505">
    <property type="entry name" value="Copper_CuA"/>
</dbReference>
<evidence type="ECO:0000256" key="17">
    <source>
        <dbReference type="ARBA" id="ARBA00031399"/>
    </source>
</evidence>
<feature type="domain" description="Cytochrome c" evidence="22">
    <location>
        <begin position="213"/>
        <end position="307"/>
    </location>
</feature>
<evidence type="ECO:0000256" key="2">
    <source>
        <dbReference type="ARBA" id="ARBA00007866"/>
    </source>
</evidence>
<evidence type="ECO:0000256" key="8">
    <source>
        <dbReference type="ARBA" id="ARBA00022723"/>
    </source>
</evidence>
<comment type="subcellular location">
    <subcellularLocation>
        <location evidence="1">Membrane</location>
        <topology evidence="1">Multi-pass membrane protein</topology>
    </subcellularLocation>
</comment>
<keyword evidence="11 19" id="KW-1133">Transmembrane helix</keyword>
<dbReference type="InterPro" id="IPR011759">
    <property type="entry name" value="Cyt_c_oxidase_su2_TM_dom"/>
</dbReference>
<name>A0AAU7C970_9BACT</name>
<sequence length="315" mass="35561">MWDFPLFPDRATAIAWRVDAVFFFELAICLAFTALICFLILFYATKYRKGSRADRSNPVSSNHLLEVIWIGVPLAIAMVIFVVGTVVYYQMFQYPANATEVYAMGRQWMWQIEHPGGKREINELHIPLGQPVKLLLSSQDVIHSFYVPAFRVKQDAVPGRFTSMWFQPNKVGKFHLYCAEYCGTKHSGMIGWVVVMEPADYQRWLESGPSTTPMATSGEQLFKSYGCNGCHGVNSTVRAPLLDGVYGHSVPLDGGTIVTADERYLRDSILLPASQVVAGYKPVMPTYQGRIKEDELLKIIAYIKSLGRKNERVEK</sequence>
<reference evidence="23" key="1">
    <citation type="submission" date="2024-05" db="EMBL/GenBank/DDBJ databases">
        <title>Planctomycetes of the genus Singulisphaera possess chitinolytic capabilities.</title>
        <authorList>
            <person name="Ivanova A."/>
        </authorList>
    </citation>
    <scope>NUCLEOTIDE SEQUENCE</scope>
    <source>
        <strain evidence="23">Ch08T</strain>
    </source>
</reference>
<dbReference type="InterPro" id="IPR009056">
    <property type="entry name" value="Cyt_c-like_dom"/>
</dbReference>
<dbReference type="Pfam" id="PF00034">
    <property type="entry name" value="Cytochrom_C"/>
    <property type="match status" value="1"/>
</dbReference>
<dbReference type="PANTHER" id="PTHR22888">
    <property type="entry name" value="CYTOCHROME C OXIDASE, SUBUNIT II"/>
    <property type="match status" value="1"/>
</dbReference>
<keyword evidence="6" id="KW-0679">Respiratory chain</keyword>
<feature type="domain" description="Cytochrome oxidase subunit II copper A binding" evidence="20">
    <location>
        <begin position="96"/>
        <end position="207"/>
    </location>
</feature>
<evidence type="ECO:0000259" key="22">
    <source>
        <dbReference type="PROSITE" id="PS51007"/>
    </source>
</evidence>
<evidence type="ECO:0000256" key="5">
    <source>
        <dbReference type="ARBA" id="ARBA00022617"/>
    </source>
</evidence>
<dbReference type="Gene3D" id="2.60.40.420">
    <property type="entry name" value="Cupredoxins - blue copper proteins"/>
    <property type="match status" value="1"/>
</dbReference>
<dbReference type="EMBL" id="CP155447">
    <property type="protein sequence ID" value="XBH01958.1"/>
    <property type="molecule type" value="Genomic_DNA"/>
</dbReference>
<evidence type="ECO:0000256" key="14">
    <source>
        <dbReference type="ARBA" id="ARBA00023136"/>
    </source>
</evidence>
<keyword evidence="4" id="KW-0813">Transport</keyword>
<dbReference type="InterPro" id="IPR008972">
    <property type="entry name" value="Cupredoxin"/>
</dbReference>
<evidence type="ECO:0000256" key="6">
    <source>
        <dbReference type="ARBA" id="ARBA00022660"/>
    </source>
</evidence>
<dbReference type="PROSITE" id="PS50999">
    <property type="entry name" value="COX2_TM"/>
    <property type="match status" value="1"/>
</dbReference>
<gene>
    <name evidence="23" type="primary">coxB</name>
    <name evidence="23" type="ORF">V5E97_26965</name>
</gene>
<evidence type="ECO:0000259" key="20">
    <source>
        <dbReference type="PROSITE" id="PS50857"/>
    </source>
</evidence>
<evidence type="ECO:0000256" key="4">
    <source>
        <dbReference type="ARBA" id="ARBA00022448"/>
    </source>
</evidence>
<dbReference type="InterPro" id="IPR002429">
    <property type="entry name" value="CcO_II-like_C"/>
</dbReference>
<dbReference type="PROSITE" id="PS00078">
    <property type="entry name" value="COX2"/>
    <property type="match status" value="1"/>
</dbReference>
<evidence type="ECO:0000256" key="13">
    <source>
        <dbReference type="ARBA" id="ARBA00023008"/>
    </source>
</evidence>
<comment type="function">
    <text evidence="15">Subunits I and II form the functional core of the enzyme complex. Electrons originating in cytochrome c are transferred via heme a and Cu(A) to the binuclear center formed by heme a3 and Cu(B).</text>
</comment>
<protein>
    <recommendedName>
        <fullName evidence="3">cytochrome-c oxidase</fullName>
        <ecNumber evidence="3">7.1.1.9</ecNumber>
    </recommendedName>
    <alternativeName>
        <fullName evidence="17">Cytochrome aa3 subunit 2</fullName>
    </alternativeName>
    <alternativeName>
        <fullName evidence="16">Cytochrome c oxidase polypeptide II</fullName>
    </alternativeName>
</protein>
<dbReference type="AlphaFoldDB" id="A0AAU7C970"/>
<dbReference type="Pfam" id="PF00116">
    <property type="entry name" value="COX2"/>
    <property type="match status" value="1"/>
</dbReference>
<keyword evidence="8 18" id="KW-0479">Metal-binding</keyword>
<keyword evidence="9" id="KW-1278">Translocase</keyword>
<dbReference type="PANTHER" id="PTHR22888:SF9">
    <property type="entry name" value="CYTOCHROME C OXIDASE SUBUNIT 2"/>
    <property type="match status" value="1"/>
</dbReference>
<evidence type="ECO:0000256" key="10">
    <source>
        <dbReference type="ARBA" id="ARBA00022982"/>
    </source>
</evidence>
<evidence type="ECO:0000256" key="12">
    <source>
        <dbReference type="ARBA" id="ARBA00023004"/>
    </source>
</evidence>
<dbReference type="GO" id="GO:0004129">
    <property type="term" value="F:cytochrome-c oxidase activity"/>
    <property type="evidence" value="ECO:0007669"/>
    <property type="project" value="UniProtKB-EC"/>
</dbReference>
<dbReference type="GO" id="GO:0020037">
    <property type="term" value="F:heme binding"/>
    <property type="evidence" value="ECO:0007669"/>
    <property type="project" value="InterPro"/>
</dbReference>
<dbReference type="PROSITE" id="PS51007">
    <property type="entry name" value="CYTC"/>
    <property type="match status" value="1"/>
</dbReference>
<dbReference type="InterPro" id="IPR045187">
    <property type="entry name" value="CcO_II"/>
</dbReference>
<comment type="similarity">
    <text evidence="2">Belongs to the cytochrome c oxidase subunit 2 family.</text>
</comment>
<dbReference type="PRINTS" id="PR01166">
    <property type="entry name" value="CYCOXIDASEII"/>
</dbReference>
<evidence type="ECO:0000256" key="3">
    <source>
        <dbReference type="ARBA" id="ARBA00012949"/>
    </source>
</evidence>
<evidence type="ECO:0000313" key="23">
    <source>
        <dbReference type="EMBL" id="XBH01958.1"/>
    </source>
</evidence>
<evidence type="ECO:0000256" key="1">
    <source>
        <dbReference type="ARBA" id="ARBA00004141"/>
    </source>
</evidence>
<accession>A0AAU7C970</accession>
<dbReference type="SUPFAM" id="SSF49503">
    <property type="entry name" value="Cupredoxins"/>
    <property type="match status" value="1"/>
</dbReference>
<dbReference type="GO" id="GO:0005507">
    <property type="term" value="F:copper ion binding"/>
    <property type="evidence" value="ECO:0007669"/>
    <property type="project" value="InterPro"/>
</dbReference>
<keyword evidence="13" id="KW-0186">Copper</keyword>
<feature type="transmembrane region" description="Helical" evidence="19">
    <location>
        <begin position="64"/>
        <end position="89"/>
    </location>
</feature>
<dbReference type="PROSITE" id="PS50857">
    <property type="entry name" value="COX2_CUA"/>
    <property type="match status" value="1"/>
</dbReference>
<evidence type="ECO:0000256" key="16">
    <source>
        <dbReference type="ARBA" id="ARBA00031389"/>
    </source>
</evidence>
<dbReference type="GO" id="GO:0042773">
    <property type="term" value="P:ATP synthesis coupled electron transport"/>
    <property type="evidence" value="ECO:0007669"/>
    <property type="project" value="TreeGrafter"/>
</dbReference>
<dbReference type="CDD" id="cd13915">
    <property type="entry name" value="CuRO_HCO_II_like_2"/>
    <property type="match status" value="1"/>
</dbReference>
<evidence type="ECO:0000256" key="19">
    <source>
        <dbReference type="SAM" id="Phobius"/>
    </source>
</evidence>
<dbReference type="InterPro" id="IPR036257">
    <property type="entry name" value="Cyt_c_oxidase_su2_TM_sf"/>
</dbReference>
<dbReference type="Gene3D" id="1.10.287.90">
    <property type="match status" value="1"/>
</dbReference>